<dbReference type="EMBL" id="JABTCG010000001">
    <property type="protein sequence ID" value="MBD0849147.1"/>
    <property type="molecule type" value="Genomic_DNA"/>
</dbReference>
<evidence type="ECO:0000313" key="1">
    <source>
        <dbReference type="EMBL" id="MBD0849147.1"/>
    </source>
</evidence>
<evidence type="ECO:0008006" key="3">
    <source>
        <dbReference type="Google" id="ProtNLM"/>
    </source>
</evidence>
<gene>
    <name evidence="1" type="ORF">HPE63_00580</name>
</gene>
<dbReference type="Proteomes" id="UP000598350">
    <property type="component" value="Unassembled WGS sequence"/>
</dbReference>
<dbReference type="Gene3D" id="2.170.120.40">
    <property type="entry name" value="YbbR-like domain"/>
    <property type="match status" value="1"/>
</dbReference>
<accession>A0ABR7V9A8</accession>
<protein>
    <recommendedName>
        <fullName evidence="3">YbbR-like protein</fullName>
    </recommendedName>
</protein>
<organism evidence="1 2">
    <name type="scientific">Maribacter arenosus</name>
    <dbReference type="NCBI Taxonomy" id="1854708"/>
    <lineage>
        <taxon>Bacteria</taxon>
        <taxon>Pseudomonadati</taxon>
        <taxon>Bacteroidota</taxon>
        <taxon>Flavobacteriia</taxon>
        <taxon>Flavobacteriales</taxon>
        <taxon>Flavobacteriaceae</taxon>
        <taxon>Maribacter</taxon>
    </lineage>
</organism>
<reference evidence="1 2" key="1">
    <citation type="submission" date="2020-05" db="EMBL/GenBank/DDBJ databases">
        <title>The draft genome sequence of Maribacter arenosus CAU 1321.</title>
        <authorList>
            <person name="Mu L."/>
        </authorList>
    </citation>
    <scope>NUCLEOTIDE SEQUENCE [LARGE SCALE GENOMIC DNA]</scope>
    <source>
        <strain evidence="1 2">CAU 1321</strain>
    </source>
</reference>
<proteinExistence type="predicted"/>
<keyword evidence="2" id="KW-1185">Reference proteome</keyword>
<dbReference type="PANTHER" id="PTHR37804">
    <property type="entry name" value="CDAA REGULATORY PROTEIN CDAR"/>
    <property type="match status" value="1"/>
</dbReference>
<sequence>MNNLSETYTNNATFDLKFENIPDSLLLTKTSKKQVDVKIEATGFQFLGFNFKNKEVKLDVSTVELVKGRYFIPQSVYRKQIDKQLRSMTLIEIDRDTLYFEFTRLGTKVVPVQSKLNVTLSQNHILDGPLTIVPNEVTIKGPISILDTIDGVNTVSFDLLDTTSDFSQELALYKNQDSDNITYSKNTVIVHGKVIRFSEKMVDVPIKVINLPKRYAIRTFPDVVPVLCKGSLEELKELDSTGFEVVADYNSIKDNASKTINLQLLKKPENLHSAELSENQVEYILKSQ</sequence>
<dbReference type="Gene3D" id="2.170.120.30">
    <property type="match status" value="2"/>
</dbReference>
<dbReference type="PANTHER" id="PTHR37804:SF1">
    <property type="entry name" value="CDAA REGULATORY PROTEIN CDAR"/>
    <property type="match status" value="1"/>
</dbReference>
<comment type="caution">
    <text evidence="1">The sequence shown here is derived from an EMBL/GenBank/DDBJ whole genome shotgun (WGS) entry which is preliminary data.</text>
</comment>
<evidence type="ECO:0000313" key="2">
    <source>
        <dbReference type="Proteomes" id="UP000598350"/>
    </source>
</evidence>
<name>A0ABR7V9A8_9FLAO</name>
<dbReference type="InterPro" id="IPR053154">
    <property type="entry name" value="c-di-AMP_regulator"/>
</dbReference>